<reference evidence="5 6" key="1">
    <citation type="submission" date="2018-06" db="EMBL/GenBank/DDBJ databases">
        <title>Complete Genomes of Monosporascus.</title>
        <authorList>
            <person name="Robinson A.J."/>
            <person name="Natvig D.O."/>
        </authorList>
    </citation>
    <scope>NUCLEOTIDE SEQUENCE [LARGE SCALE GENOMIC DNA]</scope>
    <source>
        <strain evidence="5 6">CBS 110550</strain>
    </source>
</reference>
<evidence type="ECO:0000256" key="3">
    <source>
        <dbReference type="ARBA" id="ARBA00023002"/>
    </source>
</evidence>
<dbReference type="Gene3D" id="3.40.50.720">
    <property type="entry name" value="NAD(P)-binding Rossmann-like Domain"/>
    <property type="match status" value="1"/>
</dbReference>
<evidence type="ECO:0000256" key="1">
    <source>
        <dbReference type="ARBA" id="ARBA00008072"/>
    </source>
</evidence>
<proteinExistence type="inferred from homology"/>
<comment type="similarity">
    <text evidence="1">Belongs to the zinc-containing alcohol dehydrogenase family.</text>
</comment>
<dbReference type="STRING" id="155417.A0A4V1XBD0"/>
<name>A0A4V1XBD0_9PEZI</name>
<organism evidence="5 6">
    <name type="scientific">Monosporascus ibericus</name>
    <dbReference type="NCBI Taxonomy" id="155417"/>
    <lineage>
        <taxon>Eukaryota</taxon>
        <taxon>Fungi</taxon>
        <taxon>Dikarya</taxon>
        <taxon>Ascomycota</taxon>
        <taxon>Pezizomycotina</taxon>
        <taxon>Sordariomycetes</taxon>
        <taxon>Xylariomycetidae</taxon>
        <taxon>Xylariales</taxon>
        <taxon>Xylariales incertae sedis</taxon>
        <taxon>Monosporascus</taxon>
    </lineage>
</organism>
<keyword evidence="6" id="KW-1185">Reference proteome</keyword>
<dbReference type="Pfam" id="PF08240">
    <property type="entry name" value="ADH_N"/>
    <property type="match status" value="1"/>
</dbReference>
<dbReference type="PANTHER" id="PTHR45348">
    <property type="entry name" value="HYPOTHETICAL OXIDOREDUCTASE (EUROFUNG)"/>
    <property type="match status" value="1"/>
</dbReference>
<accession>A0A4V1XBD0</accession>
<evidence type="ECO:0000256" key="2">
    <source>
        <dbReference type="ARBA" id="ARBA00022857"/>
    </source>
</evidence>
<evidence type="ECO:0000259" key="4">
    <source>
        <dbReference type="Pfam" id="PF08240"/>
    </source>
</evidence>
<dbReference type="OrthoDB" id="48317at2759"/>
<dbReference type="EMBL" id="QJNU01000154">
    <property type="protein sequence ID" value="RYP05819.1"/>
    <property type="molecule type" value="Genomic_DNA"/>
</dbReference>
<sequence length="160" mass="16494">MSAFHPSPGAIIGNDFAGAVAEIADETITELRVGDVVLGTVHGSNPADRSNGAFAEYVRAPADLVLGVPKYLAVEEAVTLGLSLSTSVCALWAGGLGLDATPGTPATDPQPVLVYGASTATGAMAVQLLRLAGLSPIAACSPRNFDMVRDRGNIYMRIRR</sequence>
<dbReference type="Gene3D" id="3.90.180.10">
    <property type="entry name" value="Medium-chain alcohol dehydrogenases, catalytic domain"/>
    <property type="match status" value="1"/>
</dbReference>
<feature type="domain" description="Alcohol dehydrogenase-like N-terminal" evidence="4">
    <location>
        <begin position="7"/>
        <end position="69"/>
    </location>
</feature>
<dbReference type="GO" id="GO:0016651">
    <property type="term" value="F:oxidoreductase activity, acting on NAD(P)H"/>
    <property type="evidence" value="ECO:0007669"/>
    <property type="project" value="InterPro"/>
</dbReference>
<gene>
    <name evidence="5" type="ORF">DL764_003530</name>
</gene>
<keyword evidence="3" id="KW-0560">Oxidoreductase</keyword>
<evidence type="ECO:0000313" key="5">
    <source>
        <dbReference type="EMBL" id="RYP05819.1"/>
    </source>
</evidence>
<dbReference type="InterPro" id="IPR013154">
    <property type="entry name" value="ADH-like_N"/>
</dbReference>
<comment type="caution">
    <text evidence="5">The sequence shown here is derived from an EMBL/GenBank/DDBJ whole genome shotgun (WGS) entry which is preliminary data.</text>
</comment>
<protein>
    <recommendedName>
        <fullName evidence="4">Alcohol dehydrogenase-like N-terminal domain-containing protein</fullName>
    </recommendedName>
</protein>
<dbReference type="InterPro" id="IPR036291">
    <property type="entry name" value="NAD(P)-bd_dom_sf"/>
</dbReference>
<keyword evidence="2" id="KW-0521">NADP</keyword>
<dbReference type="PANTHER" id="PTHR45348:SF6">
    <property type="entry name" value="TRANS-ENOYL REDUCTASE APDC"/>
    <property type="match status" value="1"/>
</dbReference>
<dbReference type="SUPFAM" id="SSF50129">
    <property type="entry name" value="GroES-like"/>
    <property type="match status" value="1"/>
</dbReference>
<dbReference type="SUPFAM" id="SSF51735">
    <property type="entry name" value="NAD(P)-binding Rossmann-fold domains"/>
    <property type="match status" value="1"/>
</dbReference>
<dbReference type="AlphaFoldDB" id="A0A4V1XBD0"/>
<evidence type="ECO:0000313" key="6">
    <source>
        <dbReference type="Proteomes" id="UP000293360"/>
    </source>
</evidence>
<dbReference type="InterPro" id="IPR047122">
    <property type="entry name" value="Trans-enoyl_RdTase-like"/>
</dbReference>
<dbReference type="Proteomes" id="UP000293360">
    <property type="component" value="Unassembled WGS sequence"/>
</dbReference>
<dbReference type="InterPro" id="IPR011032">
    <property type="entry name" value="GroES-like_sf"/>
</dbReference>